<dbReference type="GO" id="GO:0003677">
    <property type="term" value="F:DNA binding"/>
    <property type="evidence" value="ECO:0007669"/>
    <property type="project" value="UniProtKB-KW"/>
</dbReference>
<dbReference type="OrthoDB" id="2162761at2759"/>
<dbReference type="Proteomes" id="UP000030752">
    <property type="component" value="Unassembled WGS sequence"/>
</dbReference>
<dbReference type="PANTHER" id="PTHR31313:SF81">
    <property type="entry name" value="TY1 ENHANCER ACTIVATOR"/>
    <property type="match status" value="1"/>
</dbReference>
<feature type="region of interest" description="Disordered" evidence="8">
    <location>
        <begin position="723"/>
        <end position="751"/>
    </location>
</feature>
<dbReference type="GO" id="GO:0005634">
    <property type="term" value="C:nucleus"/>
    <property type="evidence" value="ECO:0007669"/>
    <property type="project" value="UniProtKB-SubCell"/>
</dbReference>
<dbReference type="SUPFAM" id="SSF57701">
    <property type="entry name" value="Zn2/Cys6 DNA-binding domain"/>
    <property type="match status" value="1"/>
</dbReference>
<accession>W2S917</accession>
<dbReference type="RefSeq" id="XP_008712942.1">
    <property type="nucleotide sequence ID" value="XM_008714720.1"/>
</dbReference>
<dbReference type="Gene3D" id="4.10.240.10">
    <property type="entry name" value="Zn(2)-C6 fungal-type DNA-binding domain"/>
    <property type="match status" value="1"/>
</dbReference>
<evidence type="ECO:0000256" key="1">
    <source>
        <dbReference type="ARBA" id="ARBA00004123"/>
    </source>
</evidence>
<feature type="compositionally biased region" description="Basic and acidic residues" evidence="8">
    <location>
        <begin position="18"/>
        <end position="37"/>
    </location>
</feature>
<feature type="region of interest" description="Disordered" evidence="8">
    <location>
        <begin position="1"/>
        <end position="42"/>
    </location>
</feature>
<dbReference type="SMART" id="SM00066">
    <property type="entry name" value="GAL4"/>
    <property type="match status" value="1"/>
</dbReference>
<evidence type="ECO:0000256" key="3">
    <source>
        <dbReference type="ARBA" id="ARBA00022833"/>
    </source>
</evidence>
<dbReference type="GO" id="GO:0000981">
    <property type="term" value="F:DNA-binding transcription factor activity, RNA polymerase II-specific"/>
    <property type="evidence" value="ECO:0007669"/>
    <property type="project" value="InterPro"/>
</dbReference>
<evidence type="ECO:0000259" key="9">
    <source>
        <dbReference type="PROSITE" id="PS50048"/>
    </source>
</evidence>
<evidence type="ECO:0000256" key="8">
    <source>
        <dbReference type="SAM" id="MobiDB-lite"/>
    </source>
</evidence>
<dbReference type="InterPro" id="IPR036864">
    <property type="entry name" value="Zn2-C6_fun-type_DNA-bd_sf"/>
</dbReference>
<dbReference type="PROSITE" id="PS00463">
    <property type="entry name" value="ZN2_CY6_FUNGAL_1"/>
    <property type="match status" value="1"/>
</dbReference>
<name>W2S917_CYPE1</name>
<dbReference type="PROSITE" id="PS50048">
    <property type="entry name" value="ZN2_CY6_FUNGAL_2"/>
    <property type="match status" value="1"/>
</dbReference>
<keyword evidence="6" id="KW-0804">Transcription</keyword>
<dbReference type="Pfam" id="PF00172">
    <property type="entry name" value="Zn_clus"/>
    <property type="match status" value="1"/>
</dbReference>
<keyword evidence="7" id="KW-0539">Nucleus</keyword>
<keyword evidence="4" id="KW-0805">Transcription regulation</keyword>
<dbReference type="Pfam" id="PF04082">
    <property type="entry name" value="Fungal_trans"/>
    <property type="match status" value="1"/>
</dbReference>
<dbReference type="GO" id="GO:0008270">
    <property type="term" value="F:zinc ion binding"/>
    <property type="evidence" value="ECO:0007669"/>
    <property type="project" value="InterPro"/>
</dbReference>
<dbReference type="PANTHER" id="PTHR31313">
    <property type="entry name" value="TY1 ENHANCER ACTIVATOR"/>
    <property type="match status" value="1"/>
</dbReference>
<evidence type="ECO:0000256" key="6">
    <source>
        <dbReference type="ARBA" id="ARBA00023163"/>
    </source>
</evidence>
<dbReference type="AlphaFoldDB" id="W2S917"/>
<gene>
    <name evidence="10" type="ORF">HMPREF1541_10049</name>
</gene>
<dbReference type="CDD" id="cd12148">
    <property type="entry name" value="fungal_TF_MHR"/>
    <property type="match status" value="1"/>
</dbReference>
<dbReference type="InterPro" id="IPR007219">
    <property type="entry name" value="XnlR_reg_dom"/>
</dbReference>
<dbReference type="CDD" id="cd00067">
    <property type="entry name" value="GAL4"/>
    <property type="match status" value="1"/>
</dbReference>
<dbReference type="InterPro" id="IPR001138">
    <property type="entry name" value="Zn2Cys6_DnaBD"/>
</dbReference>
<dbReference type="HOGENOM" id="CLU_007003_6_0_1"/>
<dbReference type="GO" id="GO:0006351">
    <property type="term" value="P:DNA-templated transcription"/>
    <property type="evidence" value="ECO:0007669"/>
    <property type="project" value="InterPro"/>
</dbReference>
<evidence type="ECO:0000256" key="2">
    <source>
        <dbReference type="ARBA" id="ARBA00022723"/>
    </source>
</evidence>
<comment type="subcellular location">
    <subcellularLocation>
        <location evidence="1">Nucleus</location>
    </subcellularLocation>
</comment>
<dbReference type="EMBL" id="KB822713">
    <property type="protein sequence ID" value="ETN45172.1"/>
    <property type="molecule type" value="Genomic_DNA"/>
</dbReference>
<keyword evidence="5" id="KW-0238">DNA-binding</keyword>
<organism evidence="10 11">
    <name type="scientific">Cyphellophora europaea (strain CBS 101466)</name>
    <name type="common">Phialophora europaea</name>
    <dbReference type="NCBI Taxonomy" id="1220924"/>
    <lineage>
        <taxon>Eukaryota</taxon>
        <taxon>Fungi</taxon>
        <taxon>Dikarya</taxon>
        <taxon>Ascomycota</taxon>
        <taxon>Pezizomycotina</taxon>
        <taxon>Eurotiomycetes</taxon>
        <taxon>Chaetothyriomycetidae</taxon>
        <taxon>Chaetothyriales</taxon>
        <taxon>Cyphellophoraceae</taxon>
        <taxon>Cyphellophora</taxon>
    </lineage>
</organism>
<dbReference type="VEuPathDB" id="FungiDB:HMPREF1541_10049"/>
<dbReference type="STRING" id="1220924.W2S917"/>
<dbReference type="GeneID" id="19977388"/>
<dbReference type="InterPro" id="IPR051615">
    <property type="entry name" value="Transcr_Regulatory_Elem"/>
</dbReference>
<reference evidence="10 11" key="1">
    <citation type="submission" date="2013-03" db="EMBL/GenBank/DDBJ databases">
        <title>The Genome Sequence of Phialophora europaea CBS 101466.</title>
        <authorList>
            <consortium name="The Broad Institute Genomics Platform"/>
            <person name="Cuomo C."/>
            <person name="de Hoog S."/>
            <person name="Gorbushina A."/>
            <person name="Walker B."/>
            <person name="Young S.K."/>
            <person name="Zeng Q."/>
            <person name="Gargeya S."/>
            <person name="Fitzgerald M."/>
            <person name="Haas B."/>
            <person name="Abouelleil A."/>
            <person name="Allen A.W."/>
            <person name="Alvarado L."/>
            <person name="Arachchi H.M."/>
            <person name="Berlin A.M."/>
            <person name="Chapman S.B."/>
            <person name="Gainer-Dewar J."/>
            <person name="Goldberg J."/>
            <person name="Griggs A."/>
            <person name="Gujja S."/>
            <person name="Hansen M."/>
            <person name="Howarth C."/>
            <person name="Imamovic A."/>
            <person name="Ireland A."/>
            <person name="Larimer J."/>
            <person name="McCowan C."/>
            <person name="Murphy C."/>
            <person name="Pearson M."/>
            <person name="Poon T.W."/>
            <person name="Priest M."/>
            <person name="Roberts A."/>
            <person name="Saif S."/>
            <person name="Shea T."/>
            <person name="Sisk P."/>
            <person name="Sykes S."/>
            <person name="Wortman J."/>
            <person name="Nusbaum C."/>
            <person name="Birren B."/>
        </authorList>
    </citation>
    <scope>NUCLEOTIDE SEQUENCE [LARGE SCALE GENOMIC DNA]</scope>
    <source>
        <strain evidence="10 11">CBS 101466</strain>
    </source>
</reference>
<feature type="domain" description="Zn(2)-C6 fungal-type" evidence="9">
    <location>
        <begin position="52"/>
        <end position="83"/>
    </location>
</feature>
<evidence type="ECO:0000313" key="11">
    <source>
        <dbReference type="Proteomes" id="UP000030752"/>
    </source>
</evidence>
<sequence length="915" mass="101829">MDLDNLPSDDARPNLNDADSREVADKRQTKNKSKESDPSAAAASKRRCVSTACIACRRRKSKCDGNLPKCAACASVYLTDCEYAPHTDHRRKGVYKKDVDSLKTKNSTLQLLIQAILNADEEDVGELVRQIRTCDSLEDLAASIEAGDKITAPAPPDSPLASLQPPEVPQFEAELSGKMGDLWLDGSVKFIGGTSNLIWMPDSLDQRTIGSSPSSSLADVVKPKEEAILSWTTVTQDTDLILHFLNMYFCWHYSYFTTLSKELFYRDFLTGNPSQYCSSLLVNVMLALGCHFSNKPAAKEDPDDSTTTGEHYFKEAKRLLYEDDEFANAKLCTVQALALMSVREAGCGRESKGWVYSGMSFRMAADLGLNVDAQPMNESSRLSDEDIDARRITFWGCFHFDKCWSNYLGRQPQLQLSHITVRKPEVFPSEDSELWSPYTDSGIVQANAQPARTRTVALQISQLAEISGDLLASFYHPNLLDKPLSKQTELKRLSDIHTRLEAWKKELPAELDAREAQLPQVLLMHMFYQLLYIHLYRPFLKYTKQTSPLPSHVSPRKFCTQAAGAISKLFRLYKRTHGLRQICNIAIYILHTACTIHLLNIPDKNAKRDVVHGIKHMEEMGECWTMARRNMEIVRVCAEKWKVEIPEEAEAAFARAKLKWSLGVQAPSPNTGPFSNLVQRMGNQPMSELMAQNVQAQRERQQSFQPFSSFDPQHSILQMQGGLSAGMAPSPADTDDTRRSSGQLSLPPQSALDLVRGAHRSRPSTHLTKAQQDAWNVHQARLASTSGTSGTAAPQNERNANAARLFGGVDSLIEDSQDWWFKDQSQLAVGFDNWNAPTQDWYGLDGPAFSSGGDVKGTQQMAGSMYGTSTGSMSYGQQYSGAGMNNGATATMSNGNSMTNTNGYQQMNYDDDTFY</sequence>
<keyword evidence="2" id="KW-0479">Metal-binding</keyword>
<evidence type="ECO:0000256" key="5">
    <source>
        <dbReference type="ARBA" id="ARBA00023125"/>
    </source>
</evidence>
<evidence type="ECO:0000313" key="10">
    <source>
        <dbReference type="EMBL" id="ETN45172.1"/>
    </source>
</evidence>
<dbReference type="InParanoid" id="W2S917"/>
<protein>
    <recommendedName>
        <fullName evidence="9">Zn(2)-C6 fungal-type domain-containing protein</fullName>
    </recommendedName>
</protein>
<evidence type="ECO:0000256" key="7">
    <source>
        <dbReference type="ARBA" id="ARBA00023242"/>
    </source>
</evidence>
<dbReference type="SMART" id="SM00906">
    <property type="entry name" value="Fungal_trans"/>
    <property type="match status" value="1"/>
</dbReference>
<proteinExistence type="predicted"/>
<dbReference type="eggNOG" id="ENOG502QW0K">
    <property type="taxonomic scope" value="Eukaryota"/>
</dbReference>
<keyword evidence="11" id="KW-1185">Reference proteome</keyword>
<evidence type="ECO:0000256" key="4">
    <source>
        <dbReference type="ARBA" id="ARBA00023015"/>
    </source>
</evidence>
<keyword evidence="3" id="KW-0862">Zinc</keyword>